<dbReference type="EMBL" id="BAAAZX010000001">
    <property type="protein sequence ID" value="GAA3976570.1"/>
    <property type="molecule type" value="Genomic_DNA"/>
</dbReference>
<organism evidence="1 2">
    <name type="scientific">Streptomyces plumbiresistens</name>
    <dbReference type="NCBI Taxonomy" id="511811"/>
    <lineage>
        <taxon>Bacteria</taxon>
        <taxon>Bacillati</taxon>
        <taxon>Actinomycetota</taxon>
        <taxon>Actinomycetes</taxon>
        <taxon>Kitasatosporales</taxon>
        <taxon>Streptomycetaceae</taxon>
        <taxon>Streptomyces</taxon>
    </lineage>
</organism>
<accession>A0ABP7Q7X4</accession>
<evidence type="ECO:0000313" key="1">
    <source>
        <dbReference type="EMBL" id="GAA3976570.1"/>
    </source>
</evidence>
<sequence>MPEARSLGGFSATAGGGGACRGGGTLAGVVVSALIRALLSGPSRSYKALVRPTGAGPYDKQGPVGLNGAPPLVTWC</sequence>
<name>A0ABP7Q7X4_9ACTN</name>
<dbReference type="PROSITE" id="PS51257">
    <property type="entry name" value="PROKAR_LIPOPROTEIN"/>
    <property type="match status" value="1"/>
</dbReference>
<proteinExistence type="predicted"/>
<comment type="caution">
    <text evidence="1">The sequence shown here is derived from an EMBL/GenBank/DDBJ whole genome shotgun (WGS) entry which is preliminary data.</text>
</comment>
<protein>
    <submittedName>
        <fullName evidence="1">Uncharacterized protein</fullName>
    </submittedName>
</protein>
<reference evidence="2" key="1">
    <citation type="journal article" date="2019" name="Int. J. Syst. Evol. Microbiol.">
        <title>The Global Catalogue of Microorganisms (GCM) 10K type strain sequencing project: providing services to taxonomists for standard genome sequencing and annotation.</title>
        <authorList>
            <consortium name="The Broad Institute Genomics Platform"/>
            <consortium name="The Broad Institute Genome Sequencing Center for Infectious Disease"/>
            <person name="Wu L."/>
            <person name="Ma J."/>
        </authorList>
    </citation>
    <scope>NUCLEOTIDE SEQUENCE [LARGE SCALE GENOMIC DNA]</scope>
    <source>
        <strain evidence="2">JCM 16924</strain>
    </source>
</reference>
<keyword evidence="2" id="KW-1185">Reference proteome</keyword>
<evidence type="ECO:0000313" key="2">
    <source>
        <dbReference type="Proteomes" id="UP001500456"/>
    </source>
</evidence>
<dbReference type="Proteomes" id="UP001500456">
    <property type="component" value="Unassembled WGS sequence"/>
</dbReference>
<gene>
    <name evidence="1" type="ORF">GCM10022232_05030</name>
</gene>